<dbReference type="EMBL" id="QGKX02001521">
    <property type="protein sequence ID" value="KAF3508051.1"/>
    <property type="molecule type" value="Genomic_DNA"/>
</dbReference>
<dbReference type="Proteomes" id="UP000712600">
    <property type="component" value="Unassembled WGS sequence"/>
</dbReference>
<feature type="compositionally biased region" description="Polar residues" evidence="1">
    <location>
        <begin position="43"/>
        <end position="60"/>
    </location>
</feature>
<proteinExistence type="predicted"/>
<evidence type="ECO:0000313" key="3">
    <source>
        <dbReference type="Proteomes" id="UP000712600"/>
    </source>
</evidence>
<dbReference type="AlphaFoldDB" id="A0A8S9P1A0"/>
<organism evidence="2 3">
    <name type="scientific">Brassica cretica</name>
    <name type="common">Mustard</name>
    <dbReference type="NCBI Taxonomy" id="69181"/>
    <lineage>
        <taxon>Eukaryota</taxon>
        <taxon>Viridiplantae</taxon>
        <taxon>Streptophyta</taxon>
        <taxon>Embryophyta</taxon>
        <taxon>Tracheophyta</taxon>
        <taxon>Spermatophyta</taxon>
        <taxon>Magnoliopsida</taxon>
        <taxon>eudicotyledons</taxon>
        <taxon>Gunneridae</taxon>
        <taxon>Pentapetalae</taxon>
        <taxon>rosids</taxon>
        <taxon>malvids</taxon>
        <taxon>Brassicales</taxon>
        <taxon>Brassicaceae</taxon>
        <taxon>Brassiceae</taxon>
        <taxon>Brassica</taxon>
    </lineage>
</organism>
<feature type="compositionally biased region" description="Pro residues" evidence="1">
    <location>
        <begin position="23"/>
        <end position="38"/>
    </location>
</feature>
<gene>
    <name evidence="2" type="ORF">F2Q69_00007974</name>
</gene>
<name>A0A8S9P1A0_BRACR</name>
<feature type="compositionally biased region" description="Polar residues" evidence="1">
    <location>
        <begin position="70"/>
        <end position="83"/>
    </location>
</feature>
<sequence>MQSVWKVPGHASDVNPPAFITGEPPPILPPDPPDPTSPLSPANFPTLTETATKTIFSGSSRKGPRRESKLSATTSFAPQKTQDTITCSGTISMEIEKENPTLSIIVTVPESESESATVQSEVSETNFNQNYTILPPQENLPLSKQTKPHLLSQPYLPFLHL</sequence>
<evidence type="ECO:0000313" key="2">
    <source>
        <dbReference type="EMBL" id="KAF3508051.1"/>
    </source>
</evidence>
<evidence type="ECO:0000256" key="1">
    <source>
        <dbReference type="SAM" id="MobiDB-lite"/>
    </source>
</evidence>
<accession>A0A8S9P1A0</accession>
<feature type="region of interest" description="Disordered" evidence="1">
    <location>
        <begin position="1"/>
        <end position="83"/>
    </location>
</feature>
<reference evidence="2" key="1">
    <citation type="submission" date="2019-12" db="EMBL/GenBank/DDBJ databases">
        <title>Genome sequencing and annotation of Brassica cretica.</title>
        <authorList>
            <person name="Studholme D.J."/>
            <person name="Sarris P."/>
        </authorList>
    </citation>
    <scope>NUCLEOTIDE SEQUENCE</scope>
    <source>
        <strain evidence="2">PFS-109/04</strain>
        <tissue evidence="2">Leaf</tissue>
    </source>
</reference>
<protein>
    <submittedName>
        <fullName evidence="2">Uncharacterized protein</fullName>
    </submittedName>
</protein>
<comment type="caution">
    <text evidence="2">The sequence shown here is derived from an EMBL/GenBank/DDBJ whole genome shotgun (WGS) entry which is preliminary data.</text>
</comment>